<dbReference type="EMBL" id="LT629753">
    <property type="protein sequence ID" value="SDR86304.1"/>
    <property type="molecule type" value="Genomic_DNA"/>
</dbReference>
<evidence type="ECO:0000313" key="2">
    <source>
        <dbReference type="EMBL" id="SDR86304.1"/>
    </source>
</evidence>
<protein>
    <submittedName>
        <fullName evidence="2">Uncharacterized protein</fullName>
    </submittedName>
</protein>
<keyword evidence="3" id="KW-1185">Reference proteome</keyword>
<accession>A0ABY0U2Q7</accession>
<reference evidence="2 3" key="1">
    <citation type="submission" date="2016-10" db="EMBL/GenBank/DDBJ databases">
        <authorList>
            <person name="Varghese N."/>
            <person name="Submissions S."/>
        </authorList>
    </citation>
    <scope>NUCLEOTIDE SEQUENCE [LARGE SCALE GENOMIC DNA]</scope>
    <source>
        <strain evidence="2 3">BS2981</strain>
    </source>
</reference>
<proteinExistence type="predicted"/>
<sequence length="232" mass="26276">MTVSLNDSFITTRTSPEYSTSSATVNANAETRATTPAGSENSTKDRATVTTLAGQLSDAALRAKASYGSHTKQQLKTMHHENFQRLTGREYNNNKTQHDTETPNTSDPTLLERAHMATRYVNNLGSNPFAGMPRDQLELIIFDDSGSFTVNERRAVLYEDYNQEQAWRKQVLAEYDIEKKQHRKRHPILSKCPRPLPSTALGCEIPVPRRLRSQTSGMDRFRLEPHDRQLGR</sequence>
<evidence type="ECO:0000313" key="3">
    <source>
        <dbReference type="Proteomes" id="UP000199576"/>
    </source>
</evidence>
<dbReference type="Proteomes" id="UP000199576">
    <property type="component" value="Chromosome I"/>
</dbReference>
<organism evidence="2 3">
    <name type="scientific">Pseudomonas cedrina</name>
    <dbReference type="NCBI Taxonomy" id="651740"/>
    <lineage>
        <taxon>Bacteria</taxon>
        <taxon>Pseudomonadati</taxon>
        <taxon>Pseudomonadota</taxon>
        <taxon>Gammaproteobacteria</taxon>
        <taxon>Pseudomonadales</taxon>
        <taxon>Pseudomonadaceae</taxon>
        <taxon>Pseudomonas</taxon>
    </lineage>
</organism>
<evidence type="ECO:0000256" key="1">
    <source>
        <dbReference type="SAM" id="MobiDB-lite"/>
    </source>
</evidence>
<name>A0ABY0U2Q7_PSECE</name>
<feature type="region of interest" description="Disordered" evidence="1">
    <location>
        <begin position="1"/>
        <end position="46"/>
    </location>
</feature>
<feature type="compositionally biased region" description="Polar residues" evidence="1">
    <location>
        <begin position="1"/>
        <end position="41"/>
    </location>
</feature>
<dbReference type="RefSeq" id="WP_197678448.1">
    <property type="nucleotide sequence ID" value="NZ_LT629753.1"/>
</dbReference>
<gene>
    <name evidence="2" type="ORF">SAMN04490182_0165</name>
</gene>